<evidence type="ECO:0000313" key="1">
    <source>
        <dbReference type="EMBL" id="CAL1412547.1"/>
    </source>
</evidence>
<gene>
    <name evidence="1" type="ORF">LTRI10_LOCUS51833</name>
</gene>
<proteinExistence type="predicted"/>
<name>A0AAV2GQ02_9ROSI</name>
<dbReference type="Proteomes" id="UP001497516">
    <property type="component" value="Chromosome 9"/>
</dbReference>
<accession>A0AAV2GQ02</accession>
<organism evidence="1 2">
    <name type="scientific">Linum trigynum</name>
    <dbReference type="NCBI Taxonomy" id="586398"/>
    <lineage>
        <taxon>Eukaryota</taxon>
        <taxon>Viridiplantae</taxon>
        <taxon>Streptophyta</taxon>
        <taxon>Embryophyta</taxon>
        <taxon>Tracheophyta</taxon>
        <taxon>Spermatophyta</taxon>
        <taxon>Magnoliopsida</taxon>
        <taxon>eudicotyledons</taxon>
        <taxon>Gunneridae</taxon>
        <taxon>Pentapetalae</taxon>
        <taxon>rosids</taxon>
        <taxon>fabids</taxon>
        <taxon>Malpighiales</taxon>
        <taxon>Linaceae</taxon>
        <taxon>Linum</taxon>
    </lineage>
</organism>
<dbReference type="AlphaFoldDB" id="A0AAV2GQ02"/>
<evidence type="ECO:0000313" key="2">
    <source>
        <dbReference type="Proteomes" id="UP001497516"/>
    </source>
</evidence>
<reference evidence="1 2" key="1">
    <citation type="submission" date="2024-04" db="EMBL/GenBank/DDBJ databases">
        <authorList>
            <person name="Fracassetti M."/>
        </authorList>
    </citation>
    <scope>NUCLEOTIDE SEQUENCE [LARGE SCALE GENOMIC DNA]</scope>
</reference>
<keyword evidence="2" id="KW-1185">Reference proteome</keyword>
<dbReference type="EMBL" id="OZ034822">
    <property type="protein sequence ID" value="CAL1412547.1"/>
    <property type="molecule type" value="Genomic_DNA"/>
</dbReference>
<sequence>MLVHTFDALANGKPTLPFVKLMTDHAECTLVREVSRKSSSGRDTTGPLCTEKRETTSNLVSSAKLLPKYHMLHPGPCKEISVHGHLPNG</sequence>
<protein>
    <submittedName>
        <fullName evidence="1">Uncharacterized protein</fullName>
    </submittedName>
</protein>